<feature type="transmembrane region" description="Helical" evidence="7">
    <location>
        <begin position="455"/>
        <end position="473"/>
    </location>
</feature>
<keyword evidence="9" id="KW-1185">Reference proteome</keyword>
<comment type="subcellular location">
    <subcellularLocation>
        <location evidence="1">Cell membrane</location>
        <topology evidence="1">Multi-pass membrane protein</topology>
    </subcellularLocation>
</comment>
<dbReference type="Pfam" id="PF02028">
    <property type="entry name" value="BCCT"/>
    <property type="match status" value="1"/>
</dbReference>
<keyword evidence="5 7" id="KW-1133">Transmembrane helix</keyword>
<keyword evidence="6 7" id="KW-0472">Membrane</keyword>
<keyword evidence="3" id="KW-1003">Cell membrane</keyword>
<keyword evidence="2" id="KW-0813">Transport</keyword>
<evidence type="ECO:0000256" key="4">
    <source>
        <dbReference type="ARBA" id="ARBA00022692"/>
    </source>
</evidence>
<feature type="transmembrane region" description="Helical" evidence="7">
    <location>
        <begin position="479"/>
        <end position="499"/>
    </location>
</feature>
<dbReference type="InterPro" id="IPR000060">
    <property type="entry name" value="BCCT_transptr"/>
</dbReference>
<evidence type="ECO:0000313" key="9">
    <source>
        <dbReference type="Proteomes" id="UP001500604"/>
    </source>
</evidence>
<name>A0ABP8V283_9GAMM</name>
<feature type="transmembrane region" description="Helical" evidence="7">
    <location>
        <begin position="396"/>
        <end position="424"/>
    </location>
</feature>
<dbReference type="Proteomes" id="UP001500604">
    <property type="component" value="Unassembled WGS sequence"/>
</dbReference>
<feature type="transmembrane region" description="Helical" evidence="7">
    <location>
        <begin position="12"/>
        <end position="32"/>
    </location>
</feature>
<feature type="transmembrane region" description="Helical" evidence="7">
    <location>
        <begin position="233"/>
        <end position="253"/>
    </location>
</feature>
<accession>A0ABP8V283</accession>
<dbReference type="RefSeq" id="WP_345195259.1">
    <property type="nucleotide sequence ID" value="NZ_BAABFL010000133.1"/>
</dbReference>
<feature type="transmembrane region" description="Helical" evidence="7">
    <location>
        <begin position="265"/>
        <end position="288"/>
    </location>
</feature>
<sequence length="532" mass="58687">MSVSNSKLTVDYKLFLPSVIIIVALCIPLALYEQQALTLMNSIFEGLVGNLGWMYIWYPILITVCALYFSFSRYGNVVLGDPSTKPRFSNFQYLAIIISMGIGSTIMRTAVVQWASVASDPPFGLTPFSDEALMWGNSFSMYLWGFQNFALFAMTAPAMGYVLYVRKKPMMRVSEITRCVFGDRFTDGMGGRILDITFLIAIVAGSATFLGLGTPMVTTVVAKLLDVERNFQLSFIVTLTWCMLFMFTVYLGMEKGIQKLSSFNMYLAAVFGILVLILGPTVFIMNYFTDTIGFLFSNYLTLSFQTESLTDGAATHIYRYSVFWWAYVATWSLLHGVFAAKISEGRTVREVLMAYILASPALAWVATGLMGGLGVSRYLNGEVPLMEIMQSGGGEVVAAAEVIASLPFAGIMLVVFGLLTMVFFGTTLNSTTFAIAAYASTRDMTKEDPDRNSRIIWALLIAVLALVLMRVGGLVPLEVTSGLLGFPIMIVQFITVYAAKKMMDEDRAWIHNVRPVDWKTGTTEALPAAESV</sequence>
<feature type="transmembrane region" description="Helical" evidence="7">
    <location>
        <begin position="141"/>
        <end position="164"/>
    </location>
</feature>
<feature type="transmembrane region" description="Helical" evidence="7">
    <location>
        <begin position="352"/>
        <end position="376"/>
    </location>
</feature>
<feature type="transmembrane region" description="Helical" evidence="7">
    <location>
        <begin position="91"/>
        <end position="115"/>
    </location>
</feature>
<feature type="transmembrane region" description="Helical" evidence="7">
    <location>
        <begin position="193"/>
        <end position="213"/>
    </location>
</feature>
<evidence type="ECO:0000256" key="3">
    <source>
        <dbReference type="ARBA" id="ARBA00022475"/>
    </source>
</evidence>
<evidence type="ECO:0000256" key="1">
    <source>
        <dbReference type="ARBA" id="ARBA00004651"/>
    </source>
</evidence>
<evidence type="ECO:0000256" key="2">
    <source>
        <dbReference type="ARBA" id="ARBA00022448"/>
    </source>
</evidence>
<feature type="transmembrane region" description="Helical" evidence="7">
    <location>
        <begin position="322"/>
        <end position="340"/>
    </location>
</feature>
<protein>
    <submittedName>
        <fullName evidence="8">BCCT family transporter</fullName>
    </submittedName>
</protein>
<evidence type="ECO:0000256" key="5">
    <source>
        <dbReference type="ARBA" id="ARBA00022989"/>
    </source>
</evidence>
<proteinExistence type="predicted"/>
<evidence type="ECO:0000256" key="6">
    <source>
        <dbReference type="ARBA" id="ARBA00023136"/>
    </source>
</evidence>
<dbReference type="PANTHER" id="PTHR30047">
    <property type="entry name" value="HIGH-AFFINITY CHOLINE TRANSPORT PROTEIN-RELATED"/>
    <property type="match status" value="1"/>
</dbReference>
<feature type="transmembrane region" description="Helical" evidence="7">
    <location>
        <begin position="52"/>
        <end position="71"/>
    </location>
</feature>
<reference evidence="9" key="1">
    <citation type="journal article" date="2019" name="Int. J. Syst. Evol. Microbiol.">
        <title>The Global Catalogue of Microorganisms (GCM) 10K type strain sequencing project: providing services to taxonomists for standard genome sequencing and annotation.</title>
        <authorList>
            <consortium name="The Broad Institute Genomics Platform"/>
            <consortium name="The Broad Institute Genome Sequencing Center for Infectious Disease"/>
            <person name="Wu L."/>
            <person name="Ma J."/>
        </authorList>
    </citation>
    <scope>NUCLEOTIDE SEQUENCE [LARGE SCALE GENOMIC DNA]</scope>
    <source>
        <strain evidence="9">JCM 17805</strain>
    </source>
</reference>
<evidence type="ECO:0000256" key="7">
    <source>
        <dbReference type="SAM" id="Phobius"/>
    </source>
</evidence>
<keyword evidence="4 7" id="KW-0812">Transmembrane</keyword>
<comment type="caution">
    <text evidence="8">The sequence shown here is derived from an EMBL/GenBank/DDBJ whole genome shotgun (WGS) entry which is preliminary data.</text>
</comment>
<dbReference type="EMBL" id="BAABFL010000133">
    <property type="protein sequence ID" value="GAA4649420.1"/>
    <property type="molecule type" value="Genomic_DNA"/>
</dbReference>
<evidence type="ECO:0000313" key="8">
    <source>
        <dbReference type="EMBL" id="GAA4649420.1"/>
    </source>
</evidence>
<organism evidence="8 9">
    <name type="scientific">Kistimonas scapharcae</name>
    <dbReference type="NCBI Taxonomy" id="1036133"/>
    <lineage>
        <taxon>Bacteria</taxon>
        <taxon>Pseudomonadati</taxon>
        <taxon>Pseudomonadota</taxon>
        <taxon>Gammaproteobacteria</taxon>
        <taxon>Oceanospirillales</taxon>
        <taxon>Endozoicomonadaceae</taxon>
        <taxon>Kistimonas</taxon>
    </lineage>
</organism>
<dbReference type="PANTHER" id="PTHR30047:SF12">
    <property type="entry name" value="BCCT-FAMILY TRANSPORTER"/>
    <property type="match status" value="1"/>
</dbReference>
<gene>
    <name evidence="8" type="ORF">GCM10023116_16940</name>
</gene>